<proteinExistence type="predicted"/>
<evidence type="ECO:0000313" key="1">
    <source>
        <dbReference type="EMBL" id="QVW56793.1"/>
    </source>
</evidence>
<protein>
    <submittedName>
        <fullName evidence="1">Putative structural ORF</fullName>
    </submittedName>
</protein>
<name>A0A8E7G1X9_9VIRU</name>
<accession>A0A8E7G1X9</accession>
<reference evidence="1" key="1">
    <citation type="submission" date="2020-09" db="EMBL/GenBank/DDBJ databases">
        <title>Parvovirus dark matter in the feces of wild birds.</title>
        <authorList>
            <person name="Dai Z."/>
            <person name="Yang S."/>
            <person name="Zhang W."/>
        </authorList>
    </citation>
    <scope>NUCLEOTIDE SEQUENCE</scope>
    <source>
        <strain evidence="1">Swa134par071</strain>
    </source>
</reference>
<sequence>MYLSALQTNSMQNVLLNGVKLPHEERLDLAKKLKEQPYEGSKNTGGVTWIGSQFTGPGNKLVDSVTKKSNFTELPKTPVDWATLEHDVDYYNMVNPTMDEVWKADKKAITNSFAEPDLYHGGTATAVGLLAKNALERTYESISGSQTPLYPKPNTSGHHIDWFDKVLSRRRPTVIQGKYGSIS</sequence>
<organism evidence="1">
    <name type="scientific">Cecropis daurica parvoviridae sp</name>
    <dbReference type="NCBI Taxonomy" id="2794470"/>
    <lineage>
        <taxon>Viruses</taxon>
        <taxon>Monodnaviria</taxon>
        <taxon>Shotokuvirae</taxon>
        <taxon>Cossaviricota</taxon>
        <taxon>Quintoviricetes</taxon>
        <taxon>Piccovirales</taxon>
        <taxon>Parvoviridae</taxon>
    </lineage>
</organism>
<dbReference type="EMBL" id="MW046528">
    <property type="protein sequence ID" value="QVW56793.1"/>
    <property type="molecule type" value="Genomic_DNA"/>
</dbReference>